<dbReference type="SUPFAM" id="SSF53335">
    <property type="entry name" value="S-adenosyl-L-methionine-dependent methyltransferases"/>
    <property type="match status" value="1"/>
</dbReference>
<dbReference type="STRING" id="1838286.Verru16b_03545"/>
<sequence>MRTLKPILTFLRPFVDRMPLLANGYRRWRDRRLLHQTPVMTPFGFRLVGHAEMQAGRFEPAETVLIRELLAATDILLNVGANIGYYCCHARQLGRTVLAFEPMPTNLEYLRRNLAANRWSEDVEIFPLAASNRSGEIEIFGGATGASLIQGWAGTPAHYVTRVQCATLDDTVADRLAGRRVLVVMDIEGAELWALQGARRLLRSRPQPVWVVEISVGEHQPAGCIVNPHLAATFAIFWDLGYEAWTATATPRRVTPAEVAAIAGGGPDTLGTHNFLFRPSPVA</sequence>
<proteinExistence type="predicted"/>
<evidence type="ECO:0000259" key="1">
    <source>
        <dbReference type="Pfam" id="PF05050"/>
    </source>
</evidence>
<organism evidence="2 3">
    <name type="scientific">Lacunisphaera limnophila</name>
    <dbReference type="NCBI Taxonomy" id="1838286"/>
    <lineage>
        <taxon>Bacteria</taxon>
        <taxon>Pseudomonadati</taxon>
        <taxon>Verrucomicrobiota</taxon>
        <taxon>Opitutia</taxon>
        <taxon>Opitutales</taxon>
        <taxon>Opitutaceae</taxon>
        <taxon>Lacunisphaera</taxon>
    </lineage>
</organism>
<dbReference type="Proteomes" id="UP000095228">
    <property type="component" value="Chromosome"/>
</dbReference>
<dbReference type="NCBIfam" id="TIGR01444">
    <property type="entry name" value="fkbM_fam"/>
    <property type="match status" value="1"/>
</dbReference>
<dbReference type="InterPro" id="IPR006342">
    <property type="entry name" value="FkbM_mtfrase"/>
</dbReference>
<dbReference type="Gene3D" id="3.40.50.150">
    <property type="entry name" value="Vaccinia Virus protein VP39"/>
    <property type="match status" value="1"/>
</dbReference>
<reference evidence="2 3" key="1">
    <citation type="submission" date="2016-06" db="EMBL/GenBank/DDBJ databases">
        <title>Three novel species with peptidoglycan cell walls form the new genus Lacunisphaera gen. nov. in the family Opitutaceae of the verrucomicrobial subdivision 4.</title>
        <authorList>
            <person name="Rast P."/>
            <person name="Gloeckner I."/>
            <person name="Jogler M."/>
            <person name="Boedeker C."/>
            <person name="Jeske O."/>
            <person name="Wiegand S."/>
            <person name="Reinhardt R."/>
            <person name="Schumann P."/>
            <person name="Rohde M."/>
            <person name="Spring S."/>
            <person name="Gloeckner F.O."/>
            <person name="Jogler C."/>
        </authorList>
    </citation>
    <scope>NUCLEOTIDE SEQUENCE [LARGE SCALE GENOMIC DNA]</scope>
    <source>
        <strain evidence="2 3">IG16b</strain>
    </source>
</reference>
<name>A0A1D8AZX1_9BACT</name>
<accession>A0A1D8AZX1</accession>
<dbReference type="PANTHER" id="PTHR34203">
    <property type="entry name" value="METHYLTRANSFERASE, FKBM FAMILY PROTEIN"/>
    <property type="match status" value="1"/>
</dbReference>
<evidence type="ECO:0000313" key="3">
    <source>
        <dbReference type="Proteomes" id="UP000095228"/>
    </source>
</evidence>
<dbReference type="AlphaFoldDB" id="A0A1D8AZX1"/>
<keyword evidence="3" id="KW-1185">Reference proteome</keyword>
<dbReference type="KEGG" id="obg:Verru16b_03545"/>
<dbReference type="Pfam" id="PF05050">
    <property type="entry name" value="Methyltransf_21"/>
    <property type="match status" value="1"/>
</dbReference>
<dbReference type="EMBL" id="CP016094">
    <property type="protein sequence ID" value="AOS46439.1"/>
    <property type="molecule type" value="Genomic_DNA"/>
</dbReference>
<protein>
    <recommendedName>
        <fullName evidence="1">Methyltransferase FkbM domain-containing protein</fullName>
    </recommendedName>
</protein>
<dbReference type="PANTHER" id="PTHR34203:SF15">
    <property type="entry name" value="SLL1173 PROTEIN"/>
    <property type="match status" value="1"/>
</dbReference>
<dbReference type="InterPro" id="IPR052514">
    <property type="entry name" value="SAM-dependent_MTase"/>
</dbReference>
<dbReference type="InterPro" id="IPR029063">
    <property type="entry name" value="SAM-dependent_MTases_sf"/>
</dbReference>
<evidence type="ECO:0000313" key="2">
    <source>
        <dbReference type="EMBL" id="AOS46439.1"/>
    </source>
</evidence>
<dbReference type="RefSeq" id="WP_157772521.1">
    <property type="nucleotide sequence ID" value="NZ_CP016094.1"/>
</dbReference>
<gene>
    <name evidence="2" type="ORF">Verru16b_03545</name>
</gene>
<feature type="domain" description="Methyltransferase FkbM" evidence="1">
    <location>
        <begin position="78"/>
        <end position="218"/>
    </location>
</feature>
<dbReference type="OrthoDB" id="182922at2"/>